<dbReference type="OrthoDB" id="1275217at2"/>
<proteinExistence type="predicted"/>
<keyword evidence="6" id="KW-1185">Reference proteome</keyword>
<evidence type="ECO:0000313" key="5">
    <source>
        <dbReference type="EMBL" id="GES02369.1"/>
    </source>
</evidence>
<comment type="caution">
    <text evidence="5">The sequence shown here is derived from an EMBL/GenBank/DDBJ whole genome shotgun (WGS) entry which is preliminary data.</text>
</comment>
<dbReference type="NCBIfam" id="TIGR03135">
    <property type="entry name" value="malonate_mdcG"/>
    <property type="match status" value="1"/>
</dbReference>
<dbReference type="InterPro" id="IPR017557">
    <property type="entry name" value="Holo-ACP_synthase"/>
</dbReference>
<evidence type="ECO:0000259" key="3">
    <source>
        <dbReference type="Pfam" id="PF10620"/>
    </source>
</evidence>
<evidence type="ECO:0000256" key="1">
    <source>
        <dbReference type="ARBA" id="ARBA00022679"/>
    </source>
</evidence>
<dbReference type="InterPro" id="IPR049180">
    <property type="entry name" value="MdcG_C"/>
</dbReference>
<dbReference type="EMBL" id="BLAD01000058">
    <property type="protein sequence ID" value="GES02369.1"/>
    <property type="molecule type" value="Genomic_DNA"/>
</dbReference>
<evidence type="ECO:0000313" key="6">
    <source>
        <dbReference type="Proteomes" id="UP000334990"/>
    </source>
</evidence>
<name>A0A5M3W250_9ACTN</name>
<evidence type="ECO:0000256" key="2">
    <source>
        <dbReference type="ARBA" id="ARBA00022695"/>
    </source>
</evidence>
<dbReference type="Pfam" id="PF10620">
    <property type="entry name" value="MdcG"/>
    <property type="match status" value="1"/>
</dbReference>
<organism evidence="5 6">
    <name type="scientific">Acrocarpospora corrugata</name>
    <dbReference type="NCBI Taxonomy" id="35763"/>
    <lineage>
        <taxon>Bacteria</taxon>
        <taxon>Bacillati</taxon>
        <taxon>Actinomycetota</taxon>
        <taxon>Actinomycetes</taxon>
        <taxon>Streptosporangiales</taxon>
        <taxon>Streptosporangiaceae</taxon>
        <taxon>Acrocarpospora</taxon>
    </lineage>
</organism>
<dbReference type="GO" id="GO:0016779">
    <property type="term" value="F:nucleotidyltransferase activity"/>
    <property type="evidence" value="ECO:0007669"/>
    <property type="project" value="UniProtKB-KW"/>
</dbReference>
<feature type="domain" description="Phosphoribosyl-dephospho-CoA transferase MdcG N-terminal" evidence="4">
    <location>
        <begin position="6"/>
        <end position="77"/>
    </location>
</feature>
<evidence type="ECO:0000259" key="4">
    <source>
        <dbReference type="Pfam" id="PF20866"/>
    </source>
</evidence>
<reference evidence="5 6" key="1">
    <citation type="submission" date="2019-10" db="EMBL/GenBank/DDBJ databases">
        <title>Whole genome shotgun sequence of Acrocarpospora corrugata NBRC 13972.</title>
        <authorList>
            <person name="Ichikawa N."/>
            <person name="Kimura A."/>
            <person name="Kitahashi Y."/>
            <person name="Komaki H."/>
            <person name="Oguchi A."/>
        </authorList>
    </citation>
    <scope>NUCLEOTIDE SEQUENCE [LARGE SCALE GENOMIC DNA]</scope>
    <source>
        <strain evidence="5 6">NBRC 13972</strain>
    </source>
</reference>
<sequence length="204" mass="21773">MGMIARPHDLLLLSGRSAPDAALPDWARASLAACPWAVVRRAPCSPGLIPVGVRGTERRLRHAAIVPSDSVVRVVTPEDLRKRPPRLPQFATALSAVTLRLSAELGDDAVWGPTGSLGFELATGRPVTHPGSDLDLLIRAPRRLDRAQAARLVTALTGVPVTVDCQLETPRGGLSLTEWAHADGLVMIRTAHGPQLVDDPWAPE</sequence>
<keyword evidence="1 5" id="KW-0808">Transferase</keyword>
<dbReference type="InterPro" id="IPR048903">
    <property type="entry name" value="MdcG_N"/>
</dbReference>
<gene>
    <name evidence="5" type="primary">mdcG</name>
    <name evidence="5" type="ORF">Acor_44350</name>
</gene>
<dbReference type="Proteomes" id="UP000334990">
    <property type="component" value="Unassembled WGS sequence"/>
</dbReference>
<accession>A0A5M3W250</accession>
<dbReference type="NCBIfam" id="NF002332">
    <property type="entry name" value="PRK01293.1"/>
    <property type="match status" value="1"/>
</dbReference>
<dbReference type="AlphaFoldDB" id="A0A5M3W250"/>
<protein>
    <submittedName>
        <fullName evidence="5">Phosphoribosyl-dephospho-CoA transferase</fullName>
    </submittedName>
</protein>
<dbReference type="Pfam" id="PF20866">
    <property type="entry name" value="MdcG_N"/>
    <property type="match status" value="1"/>
</dbReference>
<feature type="domain" description="Phosphoribosyl-dephospho-CoA transferase MdcG C-terminal" evidence="3">
    <location>
        <begin position="91"/>
        <end position="200"/>
    </location>
</feature>
<keyword evidence="2" id="KW-0548">Nucleotidyltransferase</keyword>